<evidence type="ECO:0000313" key="6">
    <source>
        <dbReference type="EMBL" id="KAF9784688.1"/>
    </source>
</evidence>
<dbReference type="PANTHER" id="PTHR11702">
    <property type="entry name" value="DEVELOPMENTALLY REGULATED GTP-BINDING PROTEIN-RELATED"/>
    <property type="match status" value="1"/>
</dbReference>
<evidence type="ECO:0000259" key="4">
    <source>
        <dbReference type="PROSITE" id="PS51710"/>
    </source>
</evidence>
<reference evidence="6" key="2">
    <citation type="submission" date="2020-11" db="EMBL/GenBank/DDBJ databases">
        <authorList>
            <consortium name="DOE Joint Genome Institute"/>
            <person name="Kuo A."/>
            <person name="Miyauchi S."/>
            <person name="Kiss E."/>
            <person name="Drula E."/>
            <person name="Kohler A."/>
            <person name="Sanchez-Garcia M."/>
            <person name="Andreopoulos B."/>
            <person name="Barry K.W."/>
            <person name="Bonito G."/>
            <person name="Buee M."/>
            <person name="Carver A."/>
            <person name="Chen C."/>
            <person name="Cichocki N."/>
            <person name="Clum A."/>
            <person name="Culley D."/>
            <person name="Crous P.W."/>
            <person name="Fauchery L."/>
            <person name="Girlanda M."/>
            <person name="Hayes R."/>
            <person name="Keri Z."/>
            <person name="Labutti K."/>
            <person name="Lipzen A."/>
            <person name="Lombard V."/>
            <person name="Magnuson J."/>
            <person name="Maillard F."/>
            <person name="Morin E."/>
            <person name="Murat C."/>
            <person name="Nolan M."/>
            <person name="Ohm R."/>
            <person name="Pangilinan J."/>
            <person name="Pereira M."/>
            <person name="Perotto S."/>
            <person name="Peter M."/>
            <person name="Riley R."/>
            <person name="Sitrit Y."/>
            <person name="Stielow B."/>
            <person name="Szollosi G."/>
            <person name="Zifcakova L."/>
            <person name="Stursova M."/>
            <person name="Spatafora J.W."/>
            <person name="Tedersoo L."/>
            <person name="Vaario L.-M."/>
            <person name="Yamada A."/>
            <person name="Yan M."/>
            <person name="Wang P."/>
            <person name="Xu J."/>
            <person name="Bruns T."/>
            <person name="Baldrian P."/>
            <person name="Vilgalys R."/>
            <person name="Henrissat B."/>
            <person name="Grigoriev I.V."/>
            <person name="Hibbett D."/>
            <person name="Nagy L.G."/>
            <person name="Martin F.M."/>
        </authorList>
    </citation>
    <scope>NUCLEOTIDE SEQUENCE</scope>
    <source>
        <strain evidence="6">UH-Tt-Lm1</strain>
    </source>
</reference>
<evidence type="ECO:0000259" key="5">
    <source>
        <dbReference type="PROSITE" id="PS51883"/>
    </source>
</evidence>
<keyword evidence="7" id="KW-1185">Reference proteome</keyword>
<dbReference type="AlphaFoldDB" id="A0A9P6L5U8"/>
<name>A0A9P6L5U8_9AGAM</name>
<evidence type="ECO:0000256" key="3">
    <source>
        <dbReference type="SAM" id="MobiDB-lite"/>
    </source>
</evidence>
<dbReference type="InterPro" id="IPR031167">
    <property type="entry name" value="G_OBG"/>
</dbReference>
<dbReference type="Gene3D" id="2.70.210.12">
    <property type="entry name" value="GTP1/OBG domain"/>
    <property type="match status" value="1"/>
</dbReference>
<dbReference type="Pfam" id="PF01926">
    <property type="entry name" value="MMR_HSR1"/>
    <property type="match status" value="1"/>
</dbReference>
<comment type="caution">
    <text evidence="6">The sequence shown here is derived from an EMBL/GenBank/DDBJ whole genome shotgun (WGS) entry which is preliminary data.</text>
</comment>
<dbReference type="InterPro" id="IPR006073">
    <property type="entry name" value="GTP-bd"/>
</dbReference>
<feature type="compositionally biased region" description="Gly residues" evidence="3">
    <location>
        <begin position="124"/>
        <end position="136"/>
    </location>
</feature>
<dbReference type="Proteomes" id="UP000736335">
    <property type="component" value="Unassembled WGS sequence"/>
</dbReference>
<reference evidence="6" key="1">
    <citation type="journal article" date="2020" name="Nat. Commun.">
        <title>Large-scale genome sequencing of mycorrhizal fungi provides insights into the early evolution of symbiotic traits.</title>
        <authorList>
            <person name="Miyauchi S."/>
            <person name="Kiss E."/>
            <person name="Kuo A."/>
            <person name="Drula E."/>
            <person name="Kohler A."/>
            <person name="Sanchez-Garcia M."/>
            <person name="Morin E."/>
            <person name="Andreopoulos B."/>
            <person name="Barry K.W."/>
            <person name="Bonito G."/>
            <person name="Buee M."/>
            <person name="Carver A."/>
            <person name="Chen C."/>
            <person name="Cichocki N."/>
            <person name="Clum A."/>
            <person name="Culley D."/>
            <person name="Crous P.W."/>
            <person name="Fauchery L."/>
            <person name="Girlanda M."/>
            <person name="Hayes R.D."/>
            <person name="Keri Z."/>
            <person name="LaButti K."/>
            <person name="Lipzen A."/>
            <person name="Lombard V."/>
            <person name="Magnuson J."/>
            <person name="Maillard F."/>
            <person name="Murat C."/>
            <person name="Nolan M."/>
            <person name="Ohm R.A."/>
            <person name="Pangilinan J."/>
            <person name="Pereira M.F."/>
            <person name="Perotto S."/>
            <person name="Peter M."/>
            <person name="Pfister S."/>
            <person name="Riley R."/>
            <person name="Sitrit Y."/>
            <person name="Stielow J.B."/>
            <person name="Szollosi G."/>
            <person name="Zifcakova L."/>
            <person name="Stursova M."/>
            <person name="Spatafora J.W."/>
            <person name="Tedersoo L."/>
            <person name="Vaario L.M."/>
            <person name="Yamada A."/>
            <person name="Yan M."/>
            <person name="Wang P."/>
            <person name="Xu J."/>
            <person name="Bruns T."/>
            <person name="Baldrian P."/>
            <person name="Vilgalys R."/>
            <person name="Dunand C."/>
            <person name="Henrissat B."/>
            <person name="Grigoriev I.V."/>
            <person name="Hibbett D."/>
            <person name="Nagy L.G."/>
            <person name="Martin F.M."/>
        </authorList>
    </citation>
    <scope>NUCLEOTIDE SEQUENCE</scope>
    <source>
        <strain evidence="6">UH-Tt-Lm1</strain>
    </source>
</reference>
<dbReference type="EMBL" id="WIUZ02000008">
    <property type="protein sequence ID" value="KAF9784688.1"/>
    <property type="molecule type" value="Genomic_DNA"/>
</dbReference>
<feature type="domain" description="Obg" evidence="5">
    <location>
        <begin position="57"/>
        <end position="305"/>
    </location>
</feature>
<evidence type="ECO:0000256" key="1">
    <source>
        <dbReference type="ARBA" id="ARBA00022741"/>
    </source>
</evidence>
<dbReference type="Pfam" id="PF01018">
    <property type="entry name" value="GTP1_OBG"/>
    <property type="match status" value="2"/>
</dbReference>
<organism evidence="6 7">
    <name type="scientific">Thelephora terrestris</name>
    <dbReference type="NCBI Taxonomy" id="56493"/>
    <lineage>
        <taxon>Eukaryota</taxon>
        <taxon>Fungi</taxon>
        <taxon>Dikarya</taxon>
        <taxon>Basidiomycota</taxon>
        <taxon>Agaricomycotina</taxon>
        <taxon>Agaricomycetes</taxon>
        <taxon>Thelephorales</taxon>
        <taxon>Thelephoraceae</taxon>
        <taxon>Thelephora</taxon>
    </lineage>
</organism>
<dbReference type="PANTHER" id="PTHR11702:SF31">
    <property type="entry name" value="MITOCHONDRIAL RIBOSOME-ASSOCIATED GTPASE 2"/>
    <property type="match status" value="1"/>
</dbReference>
<dbReference type="GO" id="GO:0005739">
    <property type="term" value="C:mitochondrion"/>
    <property type="evidence" value="ECO:0007669"/>
    <property type="project" value="TreeGrafter"/>
</dbReference>
<dbReference type="SUPFAM" id="SSF52540">
    <property type="entry name" value="P-loop containing nucleoside triphosphate hydrolases"/>
    <property type="match status" value="1"/>
</dbReference>
<dbReference type="Gene3D" id="3.40.50.300">
    <property type="entry name" value="P-loop containing nucleotide triphosphate hydrolases"/>
    <property type="match status" value="1"/>
</dbReference>
<accession>A0A9P6L5U8</accession>
<dbReference type="InterPro" id="IPR045086">
    <property type="entry name" value="OBG_GTPase"/>
</dbReference>
<dbReference type="GO" id="GO:0003924">
    <property type="term" value="F:GTPase activity"/>
    <property type="evidence" value="ECO:0007669"/>
    <property type="project" value="InterPro"/>
</dbReference>
<dbReference type="CDD" id="cd01898">
    <property type="entry name" value="Obg"/>
    <property type="match status" value="1"/>
</dbReference>
<dbReference type="GO" id="GO:0042254">
    <property type="term" value="P:ribosome biogenesis"/>
    <property type="evidence" value="ECO:0007669"/>
    <property type="project" value="UniProtKB-UniRule"/>
</dbReference>
<keyword evidence="1" id="KW-0547">Nucleotide-binding</keyword>
<dbReference type="SUPFAM" id="SSF82051">
    <property type="entry name" value="Obg GTP-binding protein N-terminal domain"/>
    <property type="match status" value="1"/>
</dbReference>
<dbReference type="OrthoDB" id="347018at2759"/>
<dbReference type="GO" id="GO:0005525">
    <property type="term" value="F:GTP binding"/>
    <property type="evidence" value="ECO:0007669"/>
    <property type="project" value="UniProtKB-KW"/>
</dbReference>
<keyword evidence="2" id="KW-0342">GTP-binding</keyword>
<dbReference type="InterPro" id="IPR027417">
    <property type="entry name" value="P-loop_NTPase"/>
</dbReference>
<dbReference type="InterPro" id="IPR036726">
    <property type="entry name" value="GTP1_OBG_dom_sf"/>
</dbReference>
<gene>
    <name evidence="6" type="ORF">BJ322DRAFT_1100309</name>
</gene>
<dbReference type="PROSITE" id="PS51710">
    <property type="entry name" value="G_OBG"/>
    <property type="match status" value="1"/>
</dbReference>
<feature type="domain" description="OBG-type G" evidence="4">
    <location>
        <begin position="306"/>
        <end position="550"/>
    </location>
</feature>
<feature type="region of interest" description="Disordered" evidence="3">
    <location>
        <begin position="117"/>
        <end position="136"/>
    </location>
</feature>
<dbReference type="InterPro" id="IPR006169">
    <property type="entry name" value="GTP1_OBG_dom"/>
</dbReference>
<evidence type="ECO:0000313" key="7">
    <source>
        <dbReference type="Proteomes" id="UP000736335"/>
    </source>
</evidence>
<protein>
    <submittedName>
        <fullName evidence="6">GTPase</fullName>
    </submittedName>
</protein>
<proteinExistence type="predicted"/>
<sequence>MLRQSLQPGRWRPFARSLSSLPINVSTAPTTEETTYSLKELARRKRKTEWKRRQGGQSFLDHLIVHVRAGKGGDGCVAFHRELYKPFGPPSGGNGGRGGDVYFLPTHHLTTLSSVTPRIRGNQGSHGQGTWQGGRNGAPLVVKVPLGTVVRELTKEEVAKYNFKDEWEAEEEALAGLSPEERLEKLRAKRWVHYPRYQDNNLKRAEFKEAERILWKEERARRIQRRRRALNPLFLDLDTAVETALSDDSPLGLGNRESLGHLIASGGAGGLGNPNFLSTNHRSPKFATRGHEGEFITLSLELKILADVGLVGMPNAGKSTLLRALTGGRAKSEVASYAFTTLNPVVGVIRVANDGIFEGWRGEGVVHDETQIEEERHLELMEQGAFADSLTRNQKRTGAGHDTAYSGHDFDLLEEFRFTIADNPGLISRASEDVGLGHSFLRSMERSLALVYVVDLSGPAPWDELRVLRDELETYQHGMSARARMVIANKADLLGCDDQNPQLVEDARRKLQRLVEFVEEELGPLDVVPVSAKFSNNLTKVVGLMRGYVEDAREELKRSRESKTE</sequence>
<dbReference type="PROSITE" id="PS51883">
    <property type="entry name" value="OBG"/>
    <property type="match status" value="1"/>
</dbReference>
<evidence type="ECO:0000256" key="2">
    <source>
        <dbReference type="ARBA" id="ARBA00023134"/>
    </source>
</evidence>